<dbReference type="SUPFAM" id="SSF81324">
    <property type="entry name" value="Voltage-gated potassium channels"/>
    <property type="match status" value="1"/>
</dbReference>
<keyword evidence="17" id="KW-1185">Reference proteome</keyword>
<feature type="transmembrane region" description="Helical" evidence="13">
    <location>
        <begin position="591"/>
        <end position="608"/>
    </location>
</feature>
<feature type="compositionally biased region" description="Acidic residues" evidence="12">
    <location>
        <begin position="434"/>
        <end position="443"/>
    </location>
</feature>
<evidence type="ECO:0000256" key="10">
    <source>
        <dbReference type="ARBA" id="ARBA00023136"/>
    </source>
</evidence>
<dbReference type="Proteomes" id="UP000230066">
    <property type="component" value="Unassembled WGS sequence"/>
</dbReference>
<feature type="domain" description="Ion transport" evidence="14">
    <location>
        <begin position="558"/>
        <end position="760"/>
    </location>
</feature>
<dbReference type="InterPro" id="IPR027359">
    <property type="entry name" value="Volt_channel_dom_sf"/>
</dbReference>
<keyword evidence="5" id="KW-0631">Potassium channel</keyword>
<dbReference type="GO" id="GO:0008076">
    <property type="term" value="C:voltage-gated potassium channel complex"/>
    <property type="evidence" value="ECO:0007669"/>
    <property type="project" value="InterPro"/>
</dbReference>
<evidence type="ECO:0000256" key="3">
    <source>
        <dbReference type="ARBA" id="ARBA00022538"/>
    </source>
</evidence>
<dbReference type="PANTHER" id="PTHR11537">
    <property type="entry name" value="VOLTAGE-GATED POTASSIUM CHANNEL"/>
    <property type="match status" value="1"/>
</dbReference>
<dbReference type="Gene3D" id="3.30.710.10">
    <property type="entry name" value="Potassium Channel Kv1.1, Chain A"/>
    <property type="match status" value="1"/>
</dbReference>
<dbReference type="EMBL" id="JXXN02001220">
    <property type="protein sequence ID" value="THD25255.1"/>
    <property type="molecule type" value="Genomic_DNA"/>
</dbReference>
<dbReference type="Gene3D" id="1.10.287.70">
    <property type="match status" value="1"/>
</dbReference>
<dbReference type="AlphaFoldDB" id="A0A4E0REV6"/>
<dbReference type="GO" id="GO:0005251">
    <property type="term" value="F:delayed rectifier potassium channel activity"/>
    <property type="evidence" value="ECO:0007669"/>
    <property type="project" value="TreeGrafter"/>
</dbReference>
<dbReference type="InterPro" id="IPR003131">
    <property type="entry name" value="T1-type_BTB"/>
</dbReference>
<gene>
    <name evidence="16" type="ORF">D915_003968</name>
</gene>
<feature type="transmembrane region" description="Helical" evidence="13">
    <location>
        <begin position="506"/>
        <end position="526"/>
    </location>
</feature>
<accession>A0A4E0REV6</accession>
<feature type="transmembrane region" description="Helical" evidence="13">
    <location>
        <begin position="671"/>
        <end position="694"/>
    </location>
</feature>
<dbReference type="Pfam" id="PF02214">
    <property type="entry name" value="BTB_2"/>
    <property type="match status" value="1"/>
</dbReference>
<dbReference type="InterPro" id="IPR011333">
    <property type="entry name" value="SKP1/BTB/POZ_sf"/>
</dbReference>
<keyword evidence="7" id="KW-0630">Potassium</keyword>
<feature type="transmembrane region" description="Helical" evidence="13">
    <location>
        <begin position="628"/>
        <end position="651"/>
    </location>
</feature>
<evidence type="ECO:0000256" key="5">
    <source>
        <dbReference type="ARBA" id="ARBA00022826"/>
    </source>
</evidence>
<dbReference type="GO" id="GO:0051260">
    <property type="term" value="P:protein homooligomerization"/>
    <property type="evidence" value="ECO:0007669"/>
    <property type="project" value="InterPro"/>
</dbReference>
<dbReference type="PRINTS" id="PR00169">
    <property type="entry name" value="KCHANNEL"/>
</dbReference>
<proteinExistence type="predicted"/>
<keyword evidence="2" id="KW-0813">Transport</keyword>
<dbReference type="InterPro" id="IPR028325">
    <property type="entry name" value="VG_K_chnl"/>
</dbReference>
<feature type="compositionally biased region" description="Basic residues" evidence="12">
    <location>
        <begin position="25"/>
        <end position="34"/>
    </location>
</feature>
<dbReference type="PRINTS" id="PR01498">
    <property type="entry name" value="SHAWCHANNEL"/>
</dbReference>
<keyword evidence="10 13" id="KW-0472">Membrane</keyword>
<dbReference type="Pfam" id="PF00520">
    <property type="entry name" value="Ion_trans"/>
    <property type="match status" value="1"/>
</dbReference>
<evidence type="ECO:0000259" key="15">
    <source>
        <dbReference type="Pfam" id="PF02214"/>
    </source>
</evidence>
<keyword evidence="6" id="KW-0851">Voltage-gated channel</keyword>
<evidence type="ECO:0000256" key="11">
    <source>
        <dbReference type="ARBA" id="ARBA00023303"/>
    </source>
</evidence>
<organism evidence="16 17">
    <name type="scientific">Fasciola hepatica</name>
    <name type="common">Liver fluke</name>
    <dbReference type="NCBI Taxonomy" id="6192"/>
    <lineage>
        <taxon>Eukaryota</taxon>
        <taxon>Metazoa</taxon>
        <taxon>Spiralia</taxon>
        <taxon>Lophotrochozoa</taxon>
        <taxon>Platyhelminthes</taxon>
        <taxon>Trematoda</taxon>
        <taxon>Digenea</taxon>
        <taxon>Plagiorchiida</taxon>
        <taxon>Echinostomata</taxon>
        <taxon>Echinostomatoidea</taxon>
        <taxon>Fasciolidae</taxon>
        <taxon>Fasciola</taxon>
    </lineage>
</organism>
<name>A0A4E0REV6_FASHE</name>
<dbReference type="SUPFAM" id="SSF54695">
    <property type="entry name" value="POZ domain"/>
    <property type="match status" value="1"/>
</dbReference>
<evidence type="ECO:0000256" key="9">
    <source>
        <dbReference type="ARBA" id="ARBA00023065"/>
    </source>
</evidence>
<reference evidence="16" key="1">
    <citation type="submission" date="2019-03" db="EMBL/GenBank/DDBJ databases">
        <title>Improved annotation for the trematode Fasciola hepatica.</title>
        <authorList>
            <person name="Choi Y.-J."/>
            <person name="Martin J."/>
            <person name="Mitreva M."/>
        </authorList>
    </citation>
    <scope>NUCLEOTIDE SEQUENCE [LARGE SCALE GENOMIC DNA]</scope>
</reference>
<feature type="region of interest" description="Disordered" evidence="12">
    <location>
        <begin position="427"/>
        <end position="448"/>
    </location>
</feature>
<feature type="compositionally biased region" description="Basic and acidic residues" evidence="12">
    <location>
        <begin position="57"/>
        <end position="66"/>
    </location>
</feature>
<dbReference type="InterPro" id="IPR005821">
    <property type="entry name" value="Ion_trans_dom"/>
</dbReference>
<evidence type="ECO:0000256" key="12">
    <source>
        <dbReference type="SAM" id="MobiDB-lite"/>
    </source>
</evidence>
<feature type="domain" description="Potassium channel tetramerisation-type BTB" evidence="15">
    <location>
        <begin position="254"/>
        <end position="335"/>
    </location>
</feature>
<evidence type="ECO:0000256" key="7">
    <source>
        <dbReference type="ARBA" id="ARBA00022958"/>
    </source>
</evidence>
<keyword evidence="8 13" id="KW-1133">Transmembrane helix</keyword>
<keyword evidence="4 13" id="KW-0812">Transmembrane</keyword>
<keyword evidence="3" id="KW-0633">Potassium transport</keyword>
<evidence type="ECO:0000256" key="1">
    <source>
        <dbReference type="ARBA" id="ARBA00004141"/>
    </source>
</evidence>
<dbReference type="PANTHER" id="PTHR11537:SF252">
    <property type="entry name" value="POTASSIUM VOLTAGE-GATED CHANNEL PROTEIN SHAW"/>
    <property type="match status" value="1"/>
</dbReference>
<protein>
    <submittedName>
        <fullName evidence="16">Potassium voltage-gated channel protein egl-36</fullName>
    </submittedName>
</protein>
<evidence type="ECO:0000256" key="6">
    <source>
        <dbReference type="ARBA" id="ARBA00022882"/>
    </source>
</evidence>
<dbReference type="CDD" id="cd18317">
    <property type="entry name" value="BTB_POZ_Kv"/>
    <property type="match status" value="1"/>
</dbReference>
<keyword evidence="11" id="KW-0407">Ion channel</keyword>
<evidence type="ECO:0000313" key="17">
    <source>
        <dbReference type="Proteomes" id="UP000230066"/>
    </source>
</evidence>
<evidence type="ECO:0000256" key="2">
    <source>
        <dbReference type="ARBA" id="ARBA00022448"/>
    </source>
</evidence>
<feature type="transmembrane region" description="Helical" evidence="13">
    <location>
        <begin position="729"/>
        <end position="751"/>
    </location>
</feature>
<evidence type="ECO:0000259" key="14">
    <source>
        <dbReference type="Pfam" id="PF00520"/>
    </source>
</evidence>
<evidence type="ECO:0000256" key="13">
    <source>
        <dbReference type="SAM" id="Phobius"/>
    </source>
</evidence>
<dbReference type="Gene3D" id="1.20.120.350">
    <property type="entry name" value="Voltage-gated potassium channels. Chain C"/>
    <property type="match status" value="1"/>
</dbReference>
<evidence type="ECO:0000256" key="4">
    <source>
        <dbReference type="ARBA" id="ARBA00022692"/>
    </source>
</evidence>
<comment type="caution">
    <text evidence="16">The sequence shown here is derived from an EMBL/GenBank/DDBJ whole genome shotgun (WGS) entry which is preliminary data.</text>
</comment>
<comment type="subcellular location">
    <subcellularLocation>
        <location evidence="1">Membrane</location>
        <topology evidence="1">Multi-pass membrane protein</topology>
    </subcellularLocation>
</comment>
<sequence>MENKGFEAVEITNLGIKQSVPHEFGHKRRPRFRCRSTSPPYHQHRQQYHHYQQQQQKHNDVVERPGRRSPPVFRPQRLLHTISSALAPRMIYLDHHCPVDLSACSDNVKHGGIWYPVSNLVHSMHPLQRPRALSLDKATEHAAVTITNSKPCVGRCGRFNIGHPITCDANIDDDPDTNCRARFVTEPSAPRLNSSSSVETGLVDGRDETCTTINTLTNGRTTYFTRRRKPAVFMNEDHLGRPAYPQQKSNPVLVRINVSGERFHVFHTTLQKDPYVYSKMLEDAMWLPDEREYFFERDPGVFRFIHNYLRYGEVHLPTGFCGPLLEKELDEWGIPLGLDIQRCCLGPVISSKFKVDSLRKFENHLEPDIIKPSYWIHSPRWQAFRAKVWQVIDVAPRVIHQSTMKHRGSTDSNAFSITSRYDYPSRKVSASDDCLNDDDDDGVEAQSTGRDFSRSLANSVLKNQSLRLPLQSGEGLNQLLAVQPRLIISSLSTREKLIMRWARRLYVTYETLIVTAAVLVFMLSTVDQYRIPIRTDGSSPEVGNSTQNTGTNRTSITLPIPSIVKMDVFFSITITIDVLTRMVFCPAIRPWLFSLYTLIDILSLVPFYCELILYEMIHHKAFVNAEDWLVRLMSIEGYVVILKVFVVLRLFRVLRRHRGTRVLLYTIRTTFLDMCIIVILILESALFFGAAIYFTDDNFNNIPRGFWWALITMSTVGYGDLVPTHTVGYVVAMVCVITGTLLMSYTIPVLVNHFILYYDHADQLAMVKQMHRSAKRKARSRNMSKYAQKALSSARVLMNNTLNNAVAKVNSTIQLSARTMEVKDPGLVVEKKQRAVSEDNLSMRTN</sequence>
<evidence type="ECO:0000256" key="8">
    <source>
        <dbReference type="ARBA" id="ARBA00022989"/>
    </source>
</evidence>
<dbReference type="InterPro" id="IPR003974">
    <property type="entry name" value="K_chnl_volt-dep_Kv3"/>
</dbReference>
<feature type="region of interest" description="Disordered" evidence="12">
    <location>
        <begin position="20"/>
        <end position="73"/>
    </location>
</feature>
<dbReference type="GO" id="GO:0001508">
    <property type="term" value="P:action potential"/>
    <property type="evidence" value="ECO:0007669"/>
    <property type="project" value="TreeGrafter"/>
</dbReference>
<evidence type="ECO:0000313" key="16">
    <source>
        <dbReference type="EMBL" id="THD25255.1"/>
    </source>
</evidence>
<keyword evidence="9" id="KW-0406">Ion transport</keyword>